<keyword evidence="1" id="KW-1133">Transmembrane helix</keyword>
<dbReference type="GO" id="GO:0000270">
    <property type="term" value="P:peptidoglycan metabolic process"/>
    <property type="evidence" value="ECO:0007669"/>
    <property type="project" value="TreeGrafter"/>
</dbReference>
<dbReference type="InterPro" id="IPR014729">
    <property type="entry name" value="Rossmann-like_a/b/a_fold"/>
</dbReference>
<keyword evidence="4" id="KW-1185">Reference proteome</keyword>
<evidence type="ECO:0000259" key="2">
    <source>
        <dbReference type="Pfam" id="PF02698"/>
    </source>
</evidence>
<feature type="transmembrane region" description="Helical" evidence="1">
    <location>
        <begin position="27"/>
        <end position="49"/>
    </location>
</feature>
<gene>
    <name evidence="3" type="ORF">HWQ56_16770</name>
</gene>
<dbReference type="AlphaFoldDB" id="A0A7D5D7F8"/>
<dbReference type="PANTHER" id="PTHR30336">
    <property type="entry name" value="INNER MEMBRANE PROTEIN, PROBABLE PERMEASE"/>
    <property type="match status" value="1"/>
</dbReference>
<accession>A0A7D5D7F8</accession>
<evidence type="ECO:0000256" key="1">
    <source>
        <dbReference type="SAM" id="Phobius"/>
    </source>
</evidence>
<keyword evidence="1" id="KW-0472">Membrane</keyword>
<dbReference type="PANTHER" id="PTHR30336:SF4">
    <property type="entry name" value="ENVELOPE BIOGENESIS FACTOR ELYC"/>
    <property type="match status" value="1"/>
</dbReference>
<dbReference type="GO" id="GO:0005886">
    <property type="term" value="C:plasma membrane"/>
    <property type="evidence" value="ECO:0007669"/>
    <property type="project" value="TreeGrafter"/>
</dbReference>
<keyword evidence="1" id="KW-0812">Transmembrane</keyword>
<dbReference type="InterPro" id="IPR003848">
    <property type="entry name" value="DUF218"/>
</dbReference>
<evidence type="ECO:0000313" key="4">
    <source>
        <dbReference type="Proteomes" id="UP000509568"/>
    </source>
</evidence>
<evidence type="ECO:0000313" key="3">
    <source>
        <dbReference type="EMBL" id="QKZ05354.1"/>
    </source>
</evidence>
<reference evidence="3 4" key="1">
    <citation type="submission" date="2020-06" db="EMBL/GenBank/DDBJ databases">
        <title>Pseudomonas eucalypticola sp. nov., an endophyte of Eucalyptus dunnii leaves with biocontrol ability of eucalyptus leaf blight.</title>
        <authorList>
            <person name="Liu Y."/>
            <person name="Song Z."/>
            <person name="Zeng H."/>
            <person name="Lu M."/>
            <person name="Wang X."/>
            <person name="Lian X."/>
            <person name="Zhang Q."/>
        </authorList>
    </citation>
    <scope>NUCLEOTIDE SEQUENCE [LARGE SCALE GENOMIC DNA]</scope>
    <source>
        <strain evidence="3 4">NP-1</strain>
    </source>
</reference>
<feature type="domain" description="DUF218" evidence="2">
    <location>
        <begin position="69"/>
        <end position="229"/>
    </location>
</feature>
<dbReference type="KEGG" id="pez:HWQ56_16770"/>
<dbReference type="Gene3D" id="3.40.50.620">
    <property type="entry name" value="HUPs"/>
    <property type="match status" value="1"/>
</dbReference>
<sequence>MTLLLFVILIALATLCAFLKRRRAQRILLVVSVSWFLAVGCGAVPAWLLNNLQSDYGVKPAVSWGERNVIVLLGAGTEQTPAAIEPGVFAFPRLVEATALYHQCHQAGGDCTVLVSGGDARHQGAAEATVYQATLLALGIPPAELQVEDQSMNTWQNAEFTAALLHHPRANQVVLVSSAIHLRRSELYFAHFGVSATPVRADYLRAMLSPLPLSYNFMAADVALHEYIGIARYHLYSALGLNPSRPQPGDA</sequence>
<name>A0A7D5D7F8_9PSED</name>
<dbReference type="Proteomes" id="UP000509568">
    <property type="component" value="Chromosome"/>
</dbReference>
<dbReference type="InterPro" id="IPR051599">
    <property type="entry name" value="Cell_Envelope_Assoc"/>
</dbReference>
<organism evidence="3 4">
    <name type="scientific">Pseudomonas eucalypticola</name>
    <dbReference type="NCBI Taxonomy" id="2599595"/>
    <lineage>
        <taxon>Bacteria</taxon>
        <taxon>Pseudomonadati</taxon>
        <taxon>Pseudomonadota</taxon>
        <taxon>Gammaproteobacteria</taxon>
        <taxon>Pseudomonadales</taxon>
        <taxon>Pseudomonadaceae</taxon>
        <taxon>Pseudomonas</taxon>
    </lineage>
</organism>
<dbReference type="GO" id="GO:0043164">
    <property type="term" value="P:Gram-negative-bacterium-type cell wall biogenesis"/>
    <property type="evidence" value="ECO:0007669"/>
    <property type="project" value="TreeGrafter"/>
</dbReference>
<dbReference type="CDD" id="cd06259">
    <property type="entry name" value="YdcF-like"/>
    <property type="match status" value="1"/>
</dbReference>
<dbReference type="RefSeq" id="WP_176571220.1">
    <property type="nucleotide sequence ID" value="NZ_CP056030.1"/>
</dbReference>
<protein>
    <submittedName>
        <fullName evidence="3">YdcF family protein</fullName>
    </submittedName>
</protein>
<proteinExistence type="predicted"/>
<dbReference type="Pfam" id="PF02698">
    <property type="entry name" value="DUF218"/>
    <property type="match status" value="1"/>
</dbReference>
<dbReference type="EMBL" id="CP056030">
    <property type="protein sequence ID" value="QKZ05354.1"/>
    <property type="molecule type" value="Genomic_DNA"/>
</dbReference>